<dbReference type="CDD" id="cd00130">
    <property type="entry name" value="PAS"/>
    <property type="match status" value="1"/>
</dbReference>
<feature type="domain" description="PAC" evidence="18">
    <location>
        <begin position="424"/>
        <end position="476"/>
    </location>
</feature>
<evidence type="ECO:0000256" key="5">
    <source>
        <dbReference type="ARBA" id="ARBA00022553"/>
    </source>
</evidence>
<dbReference type="SMART" id="SM00388">
    <property type="entry name" value="HisKA"/>
    <property type="match status" value="1"/>
</dbReference>
<dbReference type="Gene3D" id="3.30.565.10">
    <property type="entry name" value="Histidine kinase-like ATPase, C-terminal domain"/>
    <property type="match status" value="1"/>
</dbReference>
<feature type="domain" description="Histidine kinase" evidence="16">
    <location>
        <begin position="496"/>
        <end position="713"/>
    </location>
</feature>
<dbReference type="Gene3D" id="3.30.450.20">
    <property type="entry name" value="PAS domain"/>
    <property type="match status" value="3"/>
</dbReference>
<dbReference type="InterPro" id="IPR013767">
    <property type="entry name" value="PAS_fold"/>
</dbReference>
<accession>A0ABV6FFG6</accession>
<comment type="caution">
    <text evidence="19">The sequence shown here is derived from an EMBL/GenBank/DDBJ whole genome shotgun (WGS) entry which is preliminary data.</text>
</comment>
<evidence type="ECO:0000256" key="6">
    <source>
        <dbReference type="ARBA" id="ARBA00022679"/>
    </source>
</evidence>
<keyword evidence="6" id="KW-0808">Transferase</keyword>
<sequence>MTSWFTARHWRGFAAAAAALVLVVATGHWAEQRELQTQMEALRQAAAAHALGLRGLVEKHDFLPHAAARHPGVHALLRAPRDAALQARVNDYFADLQATTGAAALYLVDRDGLTLSASNWNTPSSFVGQYYRQRAYFEDAVQGRRGFFYGLGLTTGQSGLFIAEPVRVEGAILGVVVVKISLEALQATWMRVADPVLLRDSRGIVFLSGEPAWLFHSVRPVSALDARWIAEHEQYADRARFDLLPWTVEARHDASAFVLRTVVQGRRRNLLALDTPLPELGWTLTNTTDMKEVQQARRAARTLTALALALLLLGVLYWRLREKRFVEQRAARLELERRVEERTRDLQEAHAFRKAMEDSLLVGMRARDPDGKIIYVNPAFCAMVGYSAEDLLGCRPPYPYWHPDDLDKQARESDDALQGRAAPHGFESRLRHKDGHDVITMVYSAPLVDAQGVHQGTMSSVVDITAQKQAQARQRDQELRLQRSARLASVGEMASTLAHELNQPLMALSNFAVAARALAAHGSPDMLGNALDEIVGQSKRASEIVKRVRAFINPQRGQYESLAMESVILHAETLLKPELQRQGVGLDVRVDPALDDAGVLVRGDRVLLEQVLVNLIQNAMQAVQDQPPHRRCIALSCRATRQGLCTSVADQGPGIPPAQLEQVFAPFFTTKPDGLGLGLNICRTIVEAHGGVITVENGADGGAIFSFTLPTVP</sequence>
<dbReference type="InterPro" id="IPR017055">
    <property type="entry name" value="Sig_transdc_His_kinase_DctB"/>
</dbReference>
<keyword evidence="5" id="KW-0597">Phosphoprotein</keyword>
<dbReference type="InterPro" id="IPR000700">
    <property type="entry name" value="PAS-assoc_C"/>
</dbReference>
<dbReference type="SUPFAM" id="SSF55874">
    <property type="entry name" value="ATPase domain of HSP90 chaperone/DNA topoisomerase II/histidine kinase"/>
    <property type="match status" value="1"/>
</dbReference>
<evidence type="ECO:0000256" key="11">
    <source>
        <dbReference type="ARBA" id="ARBA00022989"/>
    </source>
</evidence>
<keyword evidence="9" id="KW-0418">Kinase</keyword>
<keyword evidence="8" id="KW-0547">Nucleotide-binding</keyword>
<dbReference type="GO" id="GO:0005524">
    <property type="term" value="F:ATP binding"/>
    <property type="evidence" value="ECO:0007669"/>
    <property type="project" value="UniProtKB-KW"/>
</dbReference>
<evidence type="ECO:0000313" key="19">
    <source>
        <dbReference type="EMBL" id="MFC0252236.1"/>
    </source>
</evidence>
<feature type="region of interest" description="Disordered" evidence="14">
    <location>
        <begin position="405"/>
        <end position="430"/>
    </location>
</feature>
<evidence type="ECO:0000256" key="10">
    <source>
        <dbReference type="ARBA" id="ARBA00022840"/>
    </source>
</evidence>
<dbReference type="PROSITE" id="PS50109">
    <property type="entry name" value="HIS_KIN"/>
    <property type="match status" value="1"/>
</dbReference>
<keyword evidence="10 19" id="KW-0067">ATP-binding</keyword>
<dbReference type="Pfam" id="PF00512">
    <property type="entry name" value="HisKA"/>
    <property type="match status" value="1"/>
</dbReference>
<keyword evidence="12" id="KW-0902">Two-component regulatory system</keyword>
<dbReference type="NCBIfam" id="TIGR00229">
    <property type="entry name" value="sensory_box"/>
    <property type="match status" value="1"/>
</dbReference>
<evidence type="ECO:0000256" key="8">
    <source>
        <dbReference type="ARBA" id="ARBA00022741"/>
    </source>
</evidence>
<dbReference type="PIRSF" id="PIRSF036431">
    <property type="entry name" value="STHK_DctB"/>
    <property type="match status" value="1"/>
</dbReference>
<keyword evidence="4" id="KW-1003">Cell membrane</keyword>
<dbReference type="SMART" id="SM00387">
    <property type="entry name" value="HATPase_c"/>
    <property type="match status" value="1"/>
</dbReference>
<evidence type="ECO:0000259" key="16">
    <source>
        <dbReference type="PROSITE" id="PS50109"/>
    </source>
</evidence>
<dbReference type="PROSITE" id="PS50113">
    <property type="entry name" value="PAC"/>
    <property type="match status" value="1"/>
</dbReference>
<comment type="subcellular location">
    <subcellularLocation>
        <location evidence="2">Cell membrane</location>
        <topology evidence="2">Multi-pass membrane protein</topology>
    </subcellularLocation>
</comment>
<evidence type="ECO:0000256" key="7">
    <source>
        <dbReference type="ARBA" id="ARBA00022692"/>
    </source>
</evidence>
<dbReference type="CDD" id="cd12914">
    <property type="entry name" value="PDC1_DGC_like"/>
    <property type="match status" value="1"/>
</dbReference>
<reference evidence="19 20" key="1">
    <citation type="submission" date="2024-09" db="EMBL/GenBank/DDBJ databases">
        <authorList>
            <person name="Sun Q."/>
            <person name="Mori K."/>
        </authorList>
    </citation>
    <scope>NUCLEOTIDE SEQUENCE [LARGE SCALE GENOMIC DNA]</scope>
    <source>
        <strain evidence="19 20">CCM 7792</strain>
    </source>
</reference>
<dbReference type="InterPro" id="IPR035965">
    <property type="entry name" value="PAS-like_dom_sf"/>
</dbReference>
<proteinExistence type="predicted"/>
<evidence type="ECO:0000313" key="20">
    <source>
        <dbReference type="Proteomes" id="UP001589773"/>
    </source>
</evidence>
<dbReference type="RefSeq" id="WP_379678985.1">
    <property type="nucleotide sequence ID" value="NZ_JBHLWP010000009.1"/>
</dbReference>
<dbReference type="EC" id="2.7.13.3" evidence="3"/>
<dbReference type="SUPFAM" id="SSF55785">
    <property type="entry name" value="PYP-like sensor domain (PAS domain)"/>
    <property type="match status" value="1"/>
</dbReference>
<dbReference type="Proteomes" id="UP001589773">
    <property type="component" value="Unassembled WGS sequence"/>
</dbReference>
<dbReference type="InterPro" id="IPR033479">
    <property type="entry name" value="dCache_1"/>
</dbReference>
<organism evidence="19 20">
    <name type="scientific">Massilia consociata</name>
    <dbReference type="NCBI Taxonomy" id="760117"/>
    <lineage>
        <taxon>Bacteria</taxon>
        <taxon>Pseudomonadati</taxon>
        <taxon>Pseudomonadota</taxon>
        <taxon>Betaproteobacteria</taxon>
        <taxon>Burkholderiales</taxon>
        <taxon>Oxalobacteraceae</taxon>
        <taxon>Telluria group</taxon>
        <taxon>Massilia</taxon>
    </lineage>
</organism>
<evidence type="ECO:0000256" key="15">
    <source>
        <dbReference type="SAM" id="Phobius"/>
    </source>
</evidence>
<keyword evidence="7 15" id="KW-0812">Transmembrane</keyword>
<feature type="transmembrane region" description="Helical" evidence="15">
    <location>
        <begin position="299"/>
        <end position="320"/>
    </location>
</feature>
<keyword evidence="11 15" id="KW-1133">Transmembrane helix</keyword>
<dbReference type="Pfam" id="PF02518">
    <property type="entry name" value="HATPase_c"/>
    <property type="match status" value="1"/>
</dbReference>
<dbReference type="InterPro" id="IPR000014">
    <property type="entry name" value="PAS"/>
</dbReference>
<protein>
    <recommendedName>
        <fullName evidence="3">histidine kinase</fullName>
        <ecNumber evidence="3">2.7.13.3</ecNumber>
    </recommendedName>
</protein>
<evidence type="ECO:0000256" key="13">
    <source>
        <dbReference type="ARBA" id="ARBA00023136"/>
    </source>
</evidence>
<dbReference type="Pfam" id="PF00989">
    <property type="entry name" value="PAS"/>
    <property type="match status" value="1"/>
</dbReference>
<evidence type="ECO:0000259" key="18">
    <source>
        <dbReference type="PROSITE" id="PS50113"/>
    </source>
</evidence>
<dbReference type="PROSITE" id="PS50112">
    <property type="entry name" value="PAS"/>
    <property type="match status" value="1"/>
</dbReference>
<dbReference type="InterPro" id="IPR005467">
    <property type="entry name" value="His_kinase_dom"/>
</dbReference>
<dbReference type="SUPFAM" id="SSF47384">
    <property type="entry name" value="Homodimeric domain of signal transducing histidine kinase"/>
    <property type="match status" value="1"/>
</dbReference>
<dbReference type="InterPro" id="IPR003661">
    <property type="entry name" value="HisK_dim/P_dom"/>
</dbReference>
<dbReference type="InterPro" id="IPR029151">
    <property type="entry name" value="Sensor-like_sf"/>
</dbReference>
<evidence type="ECO:0000256" key="9">
    <source>
        <dbReference type="ARBA" id="ARBA00022777"/>
    </source>
</evidence>
<dbReference type="Pfam" id="PF02743">
    <property type="entry name" value="dCache_1"/>
    <property type="match status" value="1"/>
</dbReference>
<comment type="catalytic activity">
    <reaction evidence="1">
        <text>ATP + protein L-histidine = ADP + protein N-phospho-L-histidine.</text>
        <dbReference type="EC" id="2.7.13.3"/>
    </reaction>
</comment>
<dbReference type="SUPFAM" id="SSF103190">
    <property type="entry name" value="Sensory domain-like"/>
    <property type="match status" value="1"/>
</dbReference>
<dbReference type="InterPro" id="IPR036097">
    <property type="entry name" value="HisK_dim/P_sf"/>
</dbReference>
<gene>
    <name evidence="19" type="ORF">ACFFJK_10070</name>
</gene>
<keyword evidence="20" id="KW-1185">Reference proteome</keyword>
<feature type="compositionally biased region" description="Basic and acidic residues" evidence="14">
    <location>
        <begin position="405"/>
        <end position="414"/>
    </location>
</feature>
<dbReference type="EMBL" id="JBHLWP010000009">
    <property type="protein sequence ID" value="MFC0252236.1"/>
    <property type="molecule type" value="Genomic_DNA"/>
</dbReference>
<evidence type="ECO:0000256" key="12">
    <source>
        <dbReference type="ARBA" id="ARBA00023012"/>
    </source>
</evidence>
<dbReference type="CDD" id="cd00082">
    <property type="entry name" value="HisKA"/>
    <property type="match status" value="1"/>
</dbReference>
<dbReference type="SMART" id="SM00091">
    <property type="entry name" value="PAS"/>
    <property type="match status" value="1"/>
</dbReference>
<dbReference type="InterPro" id="IPR003594">
    <property type="entry name" value="HATPase_dom"/>
</dbReference>
<feature type="domain" description="PAS" evidence="17">
    <location>
        <begin position="348"/>
        <end position="420"/>
    </location>
</feature>
<evidence type="ECO:0000256" key="14">
    <source>
        <dbReference type="SAM" id="MobiDB-lite"/>
    </source>
</evidence>
<evidence type="ECO:0000256" key="1">
    <source>
        <dbReference type="ARBA" id="ARBA00000085"/>
    </source>
</evidence>
<evidence type="ECO:0000256" key="3">
    <source>
        <dbReference type="ARBA" id="ARBA00012438"/>
    </source>
</evidence>
<name>A0ABV6FFG6_9BURK</name>
<evidence type="ECO:0000256" key="4">
    <source>
        <dbReference type="ARBA" id="ARBA00022475"/>
    </source>
</evidence>
<dbReference type="PRINTS" id="PR00344">
    <property type="entry name" value="BCTRLSENSOR"/>
</dbReference>
<dbReference type="InterPro" id="IPR036890">
    <property type="entry name" value="HATPase_C_sf"/>
</dbReference>
<dbReference type="Gene3D" id="1.10.287.130">
    <property type="match status" value="1"/>
</dbReference>
<dbReference type="InterPro" id="IPR004358">
    <property type="entry name" value="Sig_transdc_His_kin-like_C"/>
</dbReference>
<dbReference type="PANTHER" id="PTHR43065:SF10">
    <property type="entry name" value="PEROXIDE STRESS-ACTIVATED HISTIDINE KINASE MAK3"/>
    <property type="match status" value="1"/>
</dbReference>
<keyword evidence="13 15" id="KW-0472">Membrane</keyword>
<evidence type="ECO:0000259" key="17">
    <source>
        <dbReference type="PROSITE" id="PS50112"/>
    </source>
</evidence>
<dbReference type="PANTHER" id="PTHR43065">
    <property type="entry name" value="SENSOR HISTIDINE KINASE"/>
    <property type="match status" value="1"/>
</dbReference>
<evidence type="ECO:0000256" key="2">
    <source>
        <dbReference type="ARBA" id="ARBA00004651"/>
    </source>
</evidence>